<keyword evidence="4" id="KW-0227">DNA damage</keyword>
<dbReference type="InterPro" id="IPR032284">
    <property type="entry name" value="RecQ_Zn-bd"/>
</dbReference>
<evidence type="ECO:0000256" key="5">
    <source>
        <dbReference type="ARBA" id="ARBA00022801"/>
    </source>
</evidence>
<dbReference type="GO" id="GO:0005694">
    <property type="term" value="C:chromosome"/>
    <property type="evidence" value="ECO:0007669"/>
    <property type="project" value="TreeGrafter"/>
</dbReference>
<keyword evidence="5 13" id="KW-0378">Hydrolase</keyword>
<evidence type="ECO:0000313" key="17">
    <source>
        <dbReference type="EMBL" id="OAJ41604.1"/>
    </source>
</evidence>
<reference evidence="17 18" key="1">
    <citation type="submission" date="2006-10" db="EMBL/GenBank/DDBJ databases">
        <title>The Genome Sequence of Batrachochytrium dendrobatidis JEL423.</title>
        <authorList>
            <consortium name="The Broad Institute Genome Sequencing Platform"/>
            <person name="Birren B."/>
            <person name="Lander E."/>
            <person name="Galagan J."/>
            <person name="Cuomo C."/>
            <person name="Devon K."/>
            <person name="Jaffe D."/>
            <person name="Butler J."/>
            <person name="Alvarez P."/>
            <person name="Gnerre S."/>
            <person name="Grabherr M."/>
            <person name="Kleber M."/>
            <person name="Mauceli E."/>
            <person name="Brockman W."/>
            <person name="Young S."/>
            <person name="LaButti K."/>
            <person name="Sykes S."/>
            <person name="DeCaprio D."/>
            <person name="Crawford M."/>
            <person name="Koehrsen M."/>
            <person name="Engels R."/>
            <person name="Montgomery P."/>
            <person name="Pearson M."/>
            <person name="Howarth C."/>
            <person name="Larson L."/>
            <person name="White J."/>
            <person name="O'Leary S."/>
            <person name="Kodira C."/>
            <person name="Zeng Q."/>
            <person name="Yandava C."/>
            <person name="Alvarado L."/>
            <person name="Longcore J."/>
            <person name="James T."/>
        </authorList>
    </citation>
    <scope>NUCLEOTIDE SEQUENCE [LARGE SCALE GENOMIC DNA]</scope>
    <source>
        <strain evidence="17 18">JEL423</strain>
    </source>
</reference>
<evidence type="ECO:0000256" key="6">
    <source>
        <dbReference type="ARBA" id="ARBA00022806"/>
    </source>
</evidence>
<dbReference type="InterPro" id="IPR027417">
    <property type="entry name" value="P-loop_NTPase"/>
</dbReference>
<dbReference type="VEuPathDB" id="FungiDB:BDEG_25176"/>
<dbReference type="Gene3D" id="1.10.10.10">
    <property type="entry name" value="Winged helix-like DNA-binding domain superfamily/Winged helix DNA-binding domain"/>
    <property type="match status" value="1"/>
</dbReference>
<dbReference type="Gene3D" id="3.40.50.300">
    <property type="entry name" value="P-loop containing nucleotide triphosphate hydrolases"/>
    <property type="match status" value="2"/>
</dbReference>
<dbReference type="PROSITE" id="PS51194">
    <property type="entry name" value="HELICASE_CTER"/>
    <property type="match status" value="1"/>
</dbReference>
<dbReference type="InterPro" id="IPR004589">
    <property type="entry name" value="DNA_helicase_ATP-dep_RecQ"/>
</dbReference>
<accession>A0A177WPK9</accession>
<evidence type="ECO:0000256" key="12">
    <source>
        <dbReference type="ARBA" id="ARBA00034617"/>
    </source>
</evidence>
<dbReference type="GO" id="GO:0000724">
    <property type="term" value="P:double-strand break repair via homologous recombination"/>
    <property type="evidence" value="ECO:0007669"/>
    <property type="project" value="TreeGrafter"/>
</dbReference>
<feature type="region of interest" description="Disordered" evidence="14">
    <location>
        <begin position="648"/>
        <end position="690"/>
    </location>
</feature>
<evidence type="ECO:0000259" key="16">
    <source>
        <dbReference type="PROSITE" id="PS51194"/>
    </source>
</evidence>
<evidence type="ECO:0000256" key="13">
    <source>
        <dbReference type="RuleBase" id="RU364117"/>
    </source>
</evidence>
<evidence type="ECO:0000256" key="10">
    <source>
        <dbReference type="ARBA" id="ARBA00023235"/>
    </source>
</evidence>
<dbReference type="Pfam" id="PF16124">
    <property type="entry name" value="RecQ_Zn_bind"/>
    <property type="match status" value="1"/>
</dbReference>
<dbReference type="PANTHER" id="PTHR13710:SF153">
    <property type="entry name" value="RECQ-LIKE DNA HELICASE BLM"/>
    <property type="match status" value="1"/>
</dbReference>
<keyword evidence="7 13" id="KW-0067">ATP-binding</keyword>
<dbReference type="SMART" id="SM00487">
    <property type="entry name" value="DEXDc"/>
    <property type="match status" value="1"/>
</dbReference>
<feature type="domain" description="Helicase ATP-binding" evidence="15">
    <location>
        <begin position="135"/>
        <end position="314"/>
    </location>
</feature>
<evidence type="ECO:0000256" key="14">
    <source>
        <dbReference type="SAM" id="MobiDB-lite"/>
    </source>
</evidence>
<evidence type="ECO:0000256" key="11">
    <source>
        <dbReference type="ARBA" id="ARBA00023242"/>
    </source>
</evidence>
<evidence type="ECO:0000256" key="8">
    <source>
        <dbReference type="ARBA" id="ARBA00023125"/>
    </source>
</evidence>
<keyword evidence="3 13" id="KW-0547">Nucleotide-binding</keyword>
<evidence type="ECO:0000256" key="1">
    <source>
        <dbReference type="ARBA" id="ARBA00004123"/>
    </source>
</evidence>
<dbReference type="EMBL" id="DS022306">
    <property type="protein sequence ID" value="OAJ41604.1"/>
    <property type="molecule type" value="Genomic_DNA"/>
</dbReference>
<keyword evidence="10" id="KW-0413">Isomerase</keyword>
<evidence type="ECO:0000256" key="4">
    <source>
        <dbReference type="ARBA" id="ARBA00022763"/>
    </source>
</evidence>
<proteinExistence type="inferred from homology"/>
<evidence type="ECO:0000256" key="7">
    <source>
        <dbReference type="ARBA" id="ARBA00022840"/>
    </source>
</evidence>
<dbReference type="GO" id="GO:0016887">
    <property type="term" value="F:ATP hydrolysis activity"/>
    <property type="evidence" value="ECO:0007669"/>
    <property type="project" value="RHEA"/>
</dbReference>
<evidence type="ECO:0000259" key="15">
    <source>
        <dbReference type="PROSITE" id="PS51192"/>
    </source>
</evidence>
<dbReference type="GO" id="GO:0043138">
    <property type="term" value="F:3'-5' DNA helicase activity"/>
    <property type="evidence" value="ECO:0007669"/>
    <property type="project" value="UniProtKB-EC"/>
</dbReference>
<keyword evidence="9" id="KW-0234">DNA repair</keyword>
<comment type="catalytic activity">
    <reaction evidence="13">
        <text>ATP + H2O = ADP + phosphate + H(+)</text>
        <dbReference type="Rhea" id="RHEA:13065"/>
        <dbReference type="ChEBI" id="CHEBI:15377"/>
        <dbReference type="ChEBI" id="CHEBI:15378"/>
        <dbReference type="ChEBI" id="CHEBI:30616"/>
        <dbReference type="ChEBI" id="CHEBI:43474"/>
        <dbReference type="ChEBI" id="CHEBI:456216"/>
    </reaction>
</comment>
<protein>
    <recommendedName>
        <fullName evidence="13">ATP-dependent DNA helicase</fullName>
        <ecNumber evidence="13">5.6.2.4</ecNumber>
    </recommendedName>
</protein>
<dbReference type="PROSITE" id="PS51192">
    <property type="entry name" value="HELICASE_ATP_BIND_1"/>
    <property type="match status" value="1"/>
</dbReference>
<evidence type="ECO:0000313" key="18">
    <source>
        <dbReference type="Proteomes" id="UP000077115"/>
    </source>
</evidence>
<dbReference type="FunFam" id="3.40.50.300:FF:001975">
    <property type="entry name" value="ATP-dependent DNA helicase"/>
    <property type="match status" value="1"/>
</dbReference>
<dbReference type="GO" id="GO:0006260">
    <property type="term" value="P:DNA replication"/>
    <property type="evidence" value="ECO:0007669"/>
    <property type="project" value="InterPro"/>
</dbReference>
<dbReference type="InterPro" id="IPR036388">
    <property type="entry name" value="WH-like_DNA-bd_sf"/>
</dbReference>
<dbReference type="SMART" id="SM00956">
    <property type="entry name" value="RQC"/>
    <property type="match status" value="1"/>
</dbReference>
<dbReference type="PANTHER" id="PTHR13710">
    <property type="entry name" value="DNA HELICASE RECQ FAMILY MEMBER"/>
    <property type="match status" value="1"/>
</dbReference>
<name>A0A177WPK9_BATDL</name>
<dbReference type="GO" id="GO:0009378">
    <property type="term" value="F:four-way junction helicase activity"/>
    <property type="evidence" value="ECO:0007669"/>
    <property type="project" value="TreeGrafter"/>
</dbReference>
<dbReference type="FunFam" id="3.40.50.300:FF:000537">
    <property type="entry name" value="Bloom syndrome RecQ-like helicase"/>
    <property type="match status" value="1"/>
</dbReference>
<dbReference type="NCBIfam" id="TIGR00614">
    <property type="entry name" value="recQ_fam"/>
    <property type="match status" value="1"/>
</dbReference>
<dbReference type="InterPro" id="IPR002464">
    <property type="entry name" value="DNA/RNA_helicase_DEAH_CS"/>
</dbReference>
<dbReference type="InterPro" id="IPR014001">
    <property type="entry name" value="Helicase_ATP-bd"/>
</dbReference>
<sequence length="772" mass="86860">MGVVGNYGRMESNLVKNILMSNTSVVSMSAADYTAVSQPYMPAHIDLTSVDVQSTALSNLNGGGIGSAFSTMNSSAHQPAIQMPDPSISTVALSSKIPNTIYDTRQTFPWTKQVFKVLQEVFHLTDFRQNQLESINATLNSIDCFILMPTGGGKSLCYQLPACCTTGKTTGLTVVISPLLSLIQDQVSRLVQLNILAIAISSDMSAEDKRWAYDELRKEPLPPKMIYVTPELVMRSGQFKTALNDLFRRGRLARFVVDEAHCVSQWGHDFRPDYKELSTLRVQYPTVPIIALTATANDKVKMDIIKVLNIPQCAKFQQSFNRSNLRYDVRKKDKGLDADITAFIKTFYPNASGIIYCSSRKACEATSAKLCKLGIKAAFYHAGLDKEDRSRIQTAWATNSVHIIVATIAFGMGIDKGDVRFVIHYSIPQSLEGYYQETGRAGRDGKDSMCILYYAYKDKSTIDFLIENGEGNYEQKERQRNNLRQIISYCENLVDCRRQQVLAYFGERFDKSQCRQTCDNCQREGGATVKDITEITKSIIKIVQAIQNQKITINHCVDIFRGSKQAKIMSMMHDQIEGYGVGRMYTRTTVERLFHFLVSRDVLVERCEFNASGFSSGYVKLGRQANLVLNGRQKLNFAFIDEADNMKTQKTHMQKQDLSISKKSNTKPTHSTAAASKRNAATSKKTSMEQHDENIYDDMDIMADLFQEESIDVDFEPTANTPSKSKPKKASAISQEIQTLRDQCFQELIQKRNELTVWRCIFANHDQVCGDE</sequence>
<dbReference type="CDD" id="cd17920">
    <property type="entry name" value="DEXHc_RecQ"/>
    <property type="match status" value="1"/>
</dbReference>
<dbReference type="SUPFAM" id="SSF52540">
    <property type="entry name" value="P-loop containing nucleoside triphosphate hydrolases"/>
    <property type="match status" value="2"/>
</dbReference>
<reference evidence="17 18" key="2">
    <citation type="submission" date="2016-05" db="EMBL/GenBank/DDBJ databases">
        <title>Lineage-specific infection strategies underlie the spectrum of fungal disease in amphibians.</title>
        <authorList>
            <person name="Cuomo C.A."/>
            <person name="Farrer R.A."/>
            <person name="James T."/>
            <person name="Longcore J."/>
            <person name="Birren B."/>
        </authorList>
    </citation>
    <scope>NUCLEOTIDE SEQUENCE [LARGE SCALE GENOMIC DNA]</scope>
    <source>
        <strain evidence="17 18">JEL423</strain>
    </source>
</reference>
<dbReference type="GO" id="GO:0005737">
    <property type="term" value="C:cytoplasm"/>
    <property type="evidence" value="ECO:0007669"/>
    <property type="project" value="TreeGrafter"/>
</dbReference>
<dbReference type="OrthoDB" id="10261556at2759"/>
<dbReference type="SMART" id="SM00490">
    <property type="entry name" value="HELICc"/>
    <property type="match status" value="1"/>
</dbReference>
<dbReference type="PROSITE" id="PS00690">
    <property type="entry name" value="DEAH_ATP_HELICASE"/>
    <property type="match status" value="1"/>
</dbReference>
<dbReference type="Pfam" id="PF00270">
    <property type="entry name" value="DEAD"/>
    <property type="match status" value="1"/>
</dbReference>
<comment type="subcellular location">
    <subcellularLocation>
        <location evidence="1 13">Nucleus</location>
    </subcellularLocation>
</comment>
<dbReference type="CDD" id="cd18794">
    <property type="entry name" value="SF2_C_RecQ"/>
    <property type="match status" value="1"/>
</dbReference>
<evidence type="ECO:0000256" key="2">
    <source>
        <dbReference type="ARBA" id="ARBA00005446"/>
    </source>
</evidence>
<dbReference type="Pfam" id="PF00271">
    <property type="entry name" value="Helicase_C"/>
    <property type="match status" value="1"/>
</dbReference>
<keyword evidence="8" id="KW-0238">DNA-binding</keyword>
<feature type="domain" description="Helicase C-terminal" evidence="16">
    <location>
        <begin position="339"/>
        <end position="484"/>
    </location>
</feature>
<dbReference type="Proteomes" id="UP000077115">
    <property type="component" value="Unassembled WGS sequence"/>
</dbReference>
<dbReference type="STRING" id="403673.A0A177WPK9"/>
<keyword evidence="6 13" id="KW-0347">Helicase</keyword>
<dbReference type="GO" id="GO:0003677">
    <property type="term" value="F:DNA binding"/>
    <property type="evidence" value="ECO:0007669"/>
    <property type="project" value="UniProtKB-KW"/>
</dbReference>
<comment type="catalytic activity">
    <reaction evidence="12 13">
        <text>Couples ATP hydrolysis with the unwinding of duplex DNA by translocating in the 3'-5' direction.</text>
        <dbReference type="EC" id="5.6.2.4"/>
    </reaction>
</comment>
<feature type="compositionally biased region" description="Polar residues" evidence="14">
    <location>
        <begin position="656"/>
        <end position="685"/>
    </location>
</feature>
<keyword evidence="11 13" id="KW-0539">Nucleus</keyword>
<evidence type="ECO:0000256" key="3">
    <source>
        <dbReference type="ARBA" id="ARBA00022741"/>
    </source>
</evidence>
<dbReference type="InterPro" id="IPR001650">
    <property type="entry name" value="Helicase_C-like"/>
</dbReference>
<evidence type="ECO:0000256" key="9">
    <source>
        <dbReference type="ARBA" id="ARBA00023204"/>
    </source>
</evidence>
<dbReference type="AlphaFoldDB" id="A0A177WPK9"/>
<dbReference type="Pfam" id="PF09382">
    <property type="entry name" value="RQC"/>
    <property type="match status" value="1"/>
</dbReference>
<comment type="similarity">
    <text evidence="2 13">Belongs to the helicase family. RecQ subfamily.</text>
</comment>
<dbReference type="InterPro" id="IPR011545">
    <property type="entry name" value="DEAD/DEAH_box_helicase_dom"/>
</dbReference>
<dbReference type="EC" id="5.6.2.4" evidence="13"/>
<gene>
    <name evidence="17" type="ORF">BDEG_25176</name>
</gene>
<organism evidence="17 18">
    <name type="scientific">Batrachochytrium dendrobatidis (strain JEL423)</name>
    <dbReference type="NCBI Taxonomy" id="403673"/>
    <lineage>
        <taxon>Eukaryota</taxon>
        <taxon>Fungi</taxon>
        <taxon>Fungi incertae sedis</taxon>
        <taxon>Chytridiomycota</taxon>
        <taxon>Chytridiomycota incertae sedis</taxon>
        <taxon>Chytridiomycetes</taxon>
        <taxon>Rhizophydiales</taxon>
        <taxon>Rhizophydiales incertae sedis</taxon>
        <taxon>Batrachochytrium</taxon>
    </lineage>
</organism>
<dbReference type="GO" id="GO:0005524">
    <property type="term" value="F:ATP binding"/>
    <property type="evidence" value="ECO:0007669"/>
    <property type="project" value="UniProtKB-KW"/>
</dbReference>
<dbReference type="eggNOG" id="KOG0351">
    <property type="taxonomic scope" value="Eukaryota"/>
</dbReference>
<dbReference type="GO" id="GO:0005634">
    <property type="term" value="C:nucleus"/>
    <property type="evidence" value="ECO:0007669"/>
    <property type="project" value="UniProtKB-SubCell"/>
</dbReference>
<dbReference type="FunFam" id="1.10.10.10:FF:000495">
    <property type="entry name" value="RecQ family helicase MusN"/>
    <property type="match status" value="1"/>
</dbReference>
<dbReference type="InterPro" id="IPR018982">
    <property type="entry name" value="RQC_domain"/>
</dbReference>